<keyword evidence="3" id="KW-1185">Reference proteome</keyword>
<sequence>MVGTIQRILSFVIGLVACLTFAASGRTEAAASFEIGDSYGRAYIIVADENGPYIMLTCDLGFRTENYADNDREENRLTEPPFSAYLRTERFFALNQVDDTLLRFRFRVGGKTYEAFASRLGAQYTFWTKVSLPFEGMRNLYKIKSSVDVFEILDLPGSEKFLVDFRSDPAQAVAERVSEMCRQEKQNRYEDYLAAAGTVIDARLTTWDGEPALALSFYREDSTLRFICQENTMPRVSFTPADVNFFRVDRAAAVYDFGMPEAEPLSSGALGLSFHIPSRSPGETSRIGNAATAIALARESTEDAGTWQMRVVRTEPEVLYEMLTGWDFVEVMSDVSIGASSGIARFALQGIRSSSIADLVKEHCAA</sequence>
<accession>A0A238JWN9</accession>
<dbReference type="AlphaFoldDB" id="A0A238JWN9"/>
<proteinExistence type="predicted"/>
<dbReference type="Proteomes" id="UP000202922">
    <property type="component" value="Unassembled WGS sequence"/>
</dbReference>
<dbReference type="PROSITE" id="PS51257">
    <property type="entry name" value="PROKAR_LIPOPROTEIN"/>
    <property type="match status" value="1"/>
</dbReference>
<feature type="signal peptide" evidence="1">
    <location>
        <begin position="1"/>
        <end position="22"/>
    </location>
</feature>
<feature type="chain" id="PRO_5012963741" evidence="1">
    <location>
        <begin position="23"/>
        <end position="366"/>
    </location>
</feature>
<protein>
    <submittedName>
        <fullName evidence="2">Uncharacterized protein</fullName>
    </submittedName>
</protein>
<evidence type="ECO:0000313" key="2">
    <source>
        <dbReference type="EMBL" id="SMX34617.1"/>
    </source>
</evidence>
<organism evidence="2 3">
    <name type="scientific">Actibacterium lipolyticum</name>
    <dbReference type="NCBI Taxonomy" id="1524263"/>
    <lineage>
        <taxon>Bacteria</taxon>
        <taxon>Pseudomonadati</taxon>
        <taxon>Pseudomonadota</taxon>
        <taxon>Alphaproteobacteria</taxon>
        <taxon>Rhodobacterales</taxon>
        <taxon>Roseobacteraceae</taxon>
        <taxon>Actibacterium</taxon>
    </lineage>
</organism>
<evidence type="ECO:0000313" key="3">
    <source>
        <dbReference type="Proteomes" id="UP000202922"/>
    </source>
</evidence>
<dbReference type="RefSeq" id="WP_093966517.1">
    <property type="nucleotide sequence ID" value="NZ_FXYE01000001.1"/>
</dbReference>
<name>A0A238JWN9_9RHOB</name>
<evidence type="ECO:0000256" key="1">
    <source>
        <dbReference type="SAM" id="SignalP"/>
    </source>
</evidence>
<keyword evidence="1" id="KW-0732">Signal</keyword>
<reference evidence="3" key="1">
    <citation type="submission" date="2017-05" db="EMBL/GenBank/DDBJ databases">
        <authorList>
            <person name="Rodrigo-Torres L."/>
            <person name="Arahal R. D."/>
            <person name="Lucena T."/>
        </authorList>
    </citation>
    <scope>NUCLEOTIDE SEQUENCE [LARGE SCALE GENOMIC DNA]</scope>
    <source>
        <strain evidence="3">CECT 8621</strain>
    </source>
</reference>
<gene>
    <name evidence="2" type="ORF">COL8621_01400</name>
</gene>
<dbReference type="EMBL" id="FXYE01000001">
    <property type="protein sequence ID" value="SMX34617.1"/>
    <property type="molecule type" value="Genomic_DNA"/>
</dbReference>